<dbReference type="CDD" id="cd06853">
    <property type="entry name" value="GT_WecA_like"/>
    <property type="match status" value="1"/>
</dbReference>
<feature type="transmembrane region" description="Helical" evidence="9">
    <location>
        <begin position="229"/>
        <end position="249"/>
    </location>
</feature>
<evidence type="ECO:0000256" key="8">
    <source>
        <dbReference type="SAM" id="MobiDB-lite"/>
    </source>
</evidence>
<keyword evidence="7" id="KW-0479">Metal-binding</keyword>
<comment type="caution">
    <text evidence="10">The sequence shown here is derived from an EMBL/GenBank/DDBJ whole genome shotgun (WGS) entry which is preliminary data.</text>
</comment>
<keyword evidence="4 9" id="KW-0812">Transmembrane</keyword>
<dbReference type="GO" id="GO:0005886">
    <property type="term" value="C:plasma membrane"/>
    <property type="evidence" value="ECO:0007669"/>
    <property type="project" value="UniProtKB-SubCell"/>
</dbReference>
<feature type="transmembrane region" description="Helical" evidence="9">
    <location>
        <begin position="42"/>
        <end position="62"/>
    </location>
</feature>
<gene>
    <name evidence="10" type="ORF">D5H75_21015</name>
</gene>
<feature type="region of interest" description="Disordered" evidence="8">
    <location>
        <begin position="373"/>
        <end position="413"/>
    </location>
</feature>
<dbReference type="PANTHER" id="PTHR22926:SF3">
    <property type="entry name" value="UNDECAPRENYL-PHOSPHATE ALPHA-N-ACETYLGLUCOSAMINYL 1-PHOSPHATE TRANSFERASE"/>
    <property type="match status" value="1"/>
</dbReference>
<dbReference type="PANTHER" id="PTHR22926">
    <property type="entry name" value="PHOSPHO-N-ACETYLMURAMOYL-PENTAPEPTIDE-TRANSFERASE"/>
    <property type="match status" value="1"/>
</dbReference>
<keyword evidence="3 10" id="KW-0808">Transferase</keyword>
<feature type="transmembrane region" description="Helical" evidence="9">
    <location>
        <begin position="316"/>
        <end position="335"/>
    </location>
</feature>
<evidence type="ECO:0000256" key="5">
    <source>
        <dbReference type="ARBA" id="ARBA00022989"/>
    </source>
</evidence>
<sequence length="413" mass="43291">MAVVAAAVTFVLVPPVRRLAVRLGAVPAIRDRDVHTDPTPRLGGLAMYGGLVAGLVVASLVPHAGRALADPETAGGNTVVALIAGGGLITLLGFLDDWRGMDPFVKLAGQLGAGLVLATCGLALPWIPLPDSLGGSYSLDSLLSPAVTVLVVVVVINAINFVDGLDGLAAGIVGISALVTWAYSLVLSWDQQDSRINVTAAVTSVLIGVCAGFIPHNFHPARIFMGDTGAMLIGLVLASSMITIIPQIPSADSTALNRFPVLLPLLLPLAVMVLPLMDLLFAVVRRLSRGMSPFAPDRGHLHHRLLDIGHSHRRTVLIMYAWTFLFGAAVVGLSVTRVPFVFFPVTVALALGLLWHMASPRWRARRRLRTAAPPALASEPAPVPAPPVPPAHAVRQGGGPSRDEVVRQGGVAR</sequence>
<feature type="compositionally biased region" description="Pro residues" evidence="8">
    <location>
        <begin position="381"/>
        <end position="390"/>
    </location>
</feature>
<evidence type="ECO:0000256" key="9">
    <source>
        <dbReference type="SAM" id="Phobius"/>
    </source>
</evidence>
<comment type="cofactor">
    <cofactor evidence="7">
        <name>Mg(2+)</name>
        <dbReference type="ChEBI" id="CHEBI:18420"/>
    </cofactor>
</comment>
<organism evidence="10 11">
    <name type="scientific">Bailinhaonella thermotolerans</name>
    <dbReference type="NCBI Taxonomy" id="1070861"/>
    <lineage>
        <taxon>Bacteria</taxon>
        <taxon>Bacillati</taxon>
        <taxon>Actinomycetota</taxon>
        <taxon>Actinomycetes</taxon>
        <taxon>Streptosporangiales</taxon>
        <taxon>Streptosporangiaceae</taxon>
        <taxon>Bailinhaonella</taxon>
    </lineage>
</organism>
<keyword evidence="6 9" id="KW-0472">Membrane</keyword>
<keyword evidence="2" id="KW-1003">Cell membrane</keyword>
<protein>
    <submittedName>
        <fullName evidence="10">Undecaprenyl/decaprenyl-phosphate alpha-N-acetylglucosaminyl 1-phosphate transferase</fullName>
    </submittedName>
</protein>
<dbReference type="GO" id="GO:0009103">
    <property type="term" value="P:lipopolysaccharide biosynthetic process"/>
    <property type="evidence" value="ECO:0007669"/>
    <property type="project" value="TreeGrafter"/>
</dbReference>
<evidence type="ECO:0000256" key="1">
    <source>
        <dbReference type="ARBA" id="ARBA00004651"/>
    </source>
</evidence>
<evidence type="ECO:0000313" key="11">
    <source>
        <dbReference type="Proteomes" id="UP000265768"/>
    </source>
</evidence>
<dbReference type="InterPro" id="IPR000715">
    <property type="entry name" value="Glycosyl_transferase_4"/>
</dbReference>
<keyword evidence="11" id="KW-1185">Reference proteome</keyword>
<feature type="transmembrane region" description="Helical" evidence="9">
    <location>
        <begin position="341"/>
        <end position="358"/>
    </location>
</feature>
<dbReference type="AlphaFoldDB" id="A0A3A4B9F0"/>
<accession>A0A3A4B9F0</accession>
<dbReference type="GO" id="GO:0046872">
    <property type="term" value="F:metal ion binding"/>
    <property type="evidence" value="ECO:0007669"/>
    <property type="project" value="UniProtKB-KW"/>
</dbReference>
<dbReference type="GO" id="GO:0071555">
    <property type="term" value="P:cell wall organization"/>
    <property type="evidence" value="ECO:0007669"/>
    <property type="project" value="TreeGrafter"/>
</dbReference>
<dbReference type="Pfam" id="PF00953">
    <property type="entry name" value="Glycos_transf_4"/>
    <property type="match status" value="1"/>
</dbReference>
<evidence type="ECO:0000313" key="10">
    <source>
        <dbReference type="EMBL" id="RJL30798.1"/>
    </source>
</evidence>
<dbReference type="OrthoDB" id="9783652at2"/>
<evidence type="ECO:0000256" key="2">
    <source>
        <dbReference type="ARBA" id="ARBA00022475"/>
    </source>
</evidence>
<feature type="transmembrane region" description="Helical" evidence="9">
    <location>
        <begin position="141"/>
        <end position="162"/>
    </location>
</feature>
<feature type="binding site" evidence="7">
    <location>
        <position position="227"/>
    </location>
    <ligand>
        <name>Mg(2+)</name>
        <dbReference type="ChEBI" id="CHEBI:18420"/>
    </ligand>
</feature>
<proteinExistence type="predicted"/>
<feature type="transmembrane region" description="Helical" evidence="9">
    <location>
        <begin position="107"/>
        <end position="129"/>
    </location>
</feature>
<evidence type="ECO:0000256" key="4">
    <source>
        <dbReference type="ARBA" id="ARBA00022692"/>
    </source>
</evidence>
<feature type="binding site" evidence="7">
    <location>
        <position position="160"/>
    </location>
    <ligand>
        <name>Mg(2+)</name>
        <dbReference type="ChEBI" id="CHEBI:18420"/>
    </ligand>
</feature>
<evidence type="ECO:0000256" key="3">
    <source>
        <dbReference type="ARBA" id="ARBA00022679"/>
    </source>
</evidence>
<evidence type="ECO:0000256" key="7">
    <source>
        <dbReference type="PIRSR" id="PIRSR600715-1"/>
    </source>
</evidence>
<keyword evidence="5 9" id="KW-1133">Transmembrane helix</keyword>
<name>A0A3A4B9F0_9ACTN</name>
<feature type="transmembrane region" description="Helical" evidence="9">
    <location>
        <begin position="74"/>
        <end position="95"/>
    </location>
</feature>
<dbReference type="GO" id="GO:0016780">
    <property type="term" value="F:phosphotransferase activity, for other substituted phosphate groups"/>
    <property type="evidence" value="ECO:0007669"/>
    <property type="project" value="InterPro"/>
</dbReference>
<feature type="transmembrane region" description="Helical" evidence="9">
    <location>
        <begin position="168"/>
        <end position="187"/>
    </location>
</feature>
<dbReference type="Proteomes" id="UP000265768">
    <property type="component" value="Unassembled WGS sequence"/>
</dbReference>
<dbReference type="EMBL" id="QZEY01000008">
    <property type="protein sequence ID" value="RJL30798.1"/>
    <property type="molecule type" value="Genomic_DNA"/>
</dbReference>
<dbReference type="GO" id="GO:0044038">
    <property type="term" value="P:cell wall macromolecule biosynthetic process"/>
    <property type="evidence" value="ECO:0007669"/>
    <property type="project" value="TreeGrafter"/>
</dbReference>
<evidence type="ECO:0000256" key="6">
    <source>
        <dbReference type="ARBA" id="ARBA00023136"/>
    </source>
</evidence>
<reference evidence="10 11" key="1">
    <citation type="submission" date="2018-09" db="EMBL/GenBank/DDBJ databases">
        <title>YIM 75507 draft genome.</title>
        <authorList>
            <person name="Tang S."/>
            <person name="Feng Y."/>
        </authorList>
    </citation>
    <scope>NUCLEOTIDE SEQUENCE [LARGE SCALE GENOMIC DNA]</scope>
    <source>
        <strain evidence="10 11">YIM 75507</strain>
    </source>
</reference>
<keyword evidence="7" id="KW-0460">Magnesium</keyword>
<feature type="transmembrane region" description="Helical" evidence="9">
    <location>
        <begin position="261"/>
        <end position="284"/>
    </location>
</feature>
<comment type="subcellular location">
    <subcellularLocation>
        <location evidence="1">Cell membrane</location>
        <topology evidence="1">Multi-pass membrane protein</topology>
    </subcellularLocation>
</comment>